<dbReference type="Pfam" id="PF16796">
    <property type="entry name" value="Microtub_bd"/>
    <property type="match status" value="1"/>
</dbReference>
<sequence length="175" mass="19846">MMKSMEHSERSFGSPSESIHSLMGMKTHLTCNWVDSVLQPQSSDREEVEQKELPHDNNDIAISKIKGELEVLDICIQKLNVQRRQVLNELLDLKGNIRVFCRIRPISIATQKSVEALDSNEMLIKLADNKSKIYSFDKVFHPSSSQGPDAMLIFSQAFALELLFRDIAANLNIDT</sequence>
<dbReference type="SUPFAM" id="SSF52540">
    <property type="entry name" value="P-loop containing nucleoside triphosphate hydrolases"/>
    <property type="match status" value="1"/>
</dbReference>
<dbReference type="InterPro" id="IPR036961">
    <property type="entry name" value="Kinesin_motor_dom_sf"/>
</dbReference>
<keyword evidence="5" id="KW-1185">Reference proteome</keyword>
<dbReference type="EMBL" id="JACEIK010004934">
    <property type="protein sequence ID" value="MCD9646835.1"/>
    <property type="molecule type" value="Genomic_DNA"/>
</dbReference>
<comment type="caution">
    <text evidence="4">The sequence shown here is derived from an EMBL/GenBank/DDBJ whole genome shotgun (WGS) entry which is preliminary data.</text>
</comment>
<dbReference type="Proteomes" id="UP000823775">
    <property type="component" value="Unassembled WGS sequence"/>
</dbReference>
<comment type="caution">
    <text evidence="2">Lacks conserved residue(s) required for the propagation of feature annotation.</text>
</comment>
<dbReference type="PANTHER" id="PTHR47972:SF23">
    <property type="entry name" value="KINESIN MOTOR DOMAIN-CONTAINING PROTEIN"/>
    <property type="match status" value="1"/>
</dbReference>
<evidence type="ECO:0000256" key="2">
    <source>
        <dbReference type="PROSITE-ProRule" id="PRU00283"/>
    </source>
</evidence>
<evidence type="ECO:0000259" key="3">
    <source>
        <dbReference type="PROSITE" id="PS50067"/>
    </source>
</evidence>
<dbReference type="Gene3D" id="3.40.850.10">
    <property type="entry name" value="Kinesin motor domain"/>
    <property type="match status" value="1"/>
</dbReference>
<gene>
    <name evidence="4" type="ORF">HAX54_037031</name>
</gene>
<evidence type="ECO:0000313" key="4">
    <source>
        <dbReference type="EMBL" id="MCD9646835.1"/>
    </source>
</evidence>
<name>A0ABS8VHP9_DATST</name>
<protein>
    <recommendedName>
        <fullName evidence="3">Kinesin motor domain-containing protein</fullName>
    </recommendedName>
</protein>
<reference evidence="4 5" key="1">
    <citation type="journal article" date="2021" name="BMC Genomics">
        <title>Datura genome reveals duplications of psychoactive alkaloid biosynthetic genes and high mutation rate following tissue culture.</title>
        <authorList>
            <person name="Rajewski A."/>
            <person name="Carter-House D."/>
            <person name="Stajich J."/>
            <person name="Litt A."/>
        </authorList>
    </citation>
    <scope>NUCLEOTIDE SEQUENCE [LARGE SCALE GENOMIC DNA]</scope>
    <source>
        <strain evidence="4">AR-01</strain>
    </source>
</reference>
<organism evidence="4 5">
    <name type="scientific">Datura stramonium</name>
    <name type="common">Jimsonweed</name>
    <name type="synonym">Common thornapple</name>
    <dbReference type="NCBI Taxonomy" id="4076"/>
    <lineage>
        <taxon>Eukaryota</taxon>
        <taxon>Viridiplantae</taxon>
        <taxon>Streptophyta</taxon>
        <taxon>Embryophyta</taxon>
        <taxon>Tracheophyta</taxon>
        <taxon>Spermatophyta</taxon>
        <taxon>Magnoliopsida</taxon>
        <taxon>eudicotyledons</taxon>
        <taxon>Gunneridae</taxon>
        <taxon>Pentapetalae</taxon>
        <taxon>asterids</taxon>
        <taxon>lamiids</taxon>
        <taxon>Solanales</taxon>
        <taxon>Solanaceae</taxon>
        <taxon>Solanoideae</taxon>
        <taxon>Datureae</taxon>
        <taxon>Datura</taxon>
    </lineage>
</organism>
<dbReference type="InterPro" id="IPR001752">
    <property type="entry name" value="Kinesin_motor_dom"/>
</dbReference>
<accession>A0ABS8VHP9</accession>
<dbReference type="InterPro" id="IPR027417">
    <property type="entry name" value="P-loop_NTPase"/>
</dbReference>
<comment type="similarity">
    <text evidence="2">Belongs to the TRAFAC class myosin-kinesin ATPase superfamily. Kinesin family.</text>
</comment>
<dbReference type="InterPro" id="IPR027640">
    <property type="entry name" value="Kinesin-like_fam"/>
</dbReference>
<proteinExistence type="inferred from homology"/>
<evidence type="ECO:0000256" key="1">
    <source>
        <dbReference type="ARBA" id="ARBA00023175"/>
    </source>
</evidence>
<dbReference type="PANTHER" id="PTHR47972">
    <property type="entry name" value="KINESIN-LIKE PROTEIN KLP-3"/>
    <property type="match status" value="1"/>
</dbReference>
<feature type="domain" description="Kinesin motor" evidence="3">
    <location>
        <begin position="96"/>
        <end position="175"/>
    </location>
</feature>
<dbReference type="PROSITE" id="PS50067">
    <property type="entry name" value="KINESIN_MOTOR_2"/>
    <property type="match status" value="1"/>
</dbReference>
<dbReference type="InterPro" id="IPR031852">
    <property type="entry name" value="Vik1/Cik1_MT-bd"/>
</dbReference>
<keyword evidence="1" id="KW-0505">Motor protein</keyword>
<evidence type="ECO:0000313" key="5">
    <source>
        <dbReference type="Proteomes" id="UP000823775"/>
    </source>
</evidence>